<evidence type="ECO:0000313" key="3">
    <source>
        <dbReference type="EMBL" id="CAE8656576.1"/>
    </source>
</evidence>
<feature type="compositionally biased region" description="Basic residues" evidence="1">
    <location>
        <begin position="68"/>
        <end position="79"/>
    </location>
</feature>
<keyword evidence="5" id="KW-1185">Reference proteome</keyword>
<evidence type="ECO:0000313" key="5">
    <source>
        <dbReference type="Proteomes" id="UP000654075"/>
    </source>
</evidence>
<evidence type="ECO:0000256" key="1">
    <source>
        <dbReference type="SAM" id="MobiDB-lite"/>
    </source>
</evidence>
<protein>
    <submittedName>
        <fullName evidence="3">Uncharacterized protein</fullName>
    </submittedName>
</protein>
<dbReference type="EMBL" id="CAJNNW010014411">
    <property type="protein sequence ID" value="CAE8656576.1"/>
    <property type="molecule type" value="Genomic_DNA"/>
</dbReference>
<comment type="caution">
    <text evidence="3">The sequence shown here is derived from an EMBL/GenBank/DDBJ whole genome shotgun (WGS) entry which is preliminary data.</text>
</comment>
<gene>
    <name evidence="2" type="ORF">PGLA1383_LOCUS10379</name>
    <name evidence="3" type="ORF">PGLA2088_LOCUS12257</name>
</gene>
<evidence type="ECO:0000313" key="2">
    <source>
        <dbReference type="EMBL" id="CAE8591712.1"/>
    </source>
</evidence>
<dbReference type="Proteomes" id="UP000654075">
    <property type="component" value="Unassembled WGS sequence"/>
</dbReference>
<reference evidence="3" key="1">
    <citation type="submission" date="2021-02" db="EMBL/GenBank/DDBJ databases">
        <authorList>
            <person name="Dougan E. K."/>
            <person name="Rhodes N."/>
            <person name="Thang M."/>
            <person name="Chan C."/>
        </authorList>
    </citation>
    <scope>NUCLEOTIDE SEQUENCE</scope>
</reference>
<feature type="region of interest" description="Disordered" evidence="1">
    <location>
        <begin position="44"/>
        <end position="84"/>
    </location>
</feature>
<evidence type="ECO:0000313" key="4">
    <source>
        <dbReference type="Proteomes" id="UP000626109"/>
    </source>
</evidence>
<dbReference type="AlphaFoldDB" id="A0A813IWH2"/>
<accession>A0A813IWH2</accession>
<dbReference type="EMBL" id="CAJNNV010005139">
    <property type="protein sequence ID" value="CAE8591712.1"/>
    <property type="molecule type" value="Genomic_DNA"/>
</dbReference>
<sequence>MRACLQGSHRGQPQPCPRLRRATTTATTTITITTTTTITATTTTTATATATTGRQPPCHHSLQDRPPHLRMGRPSRRSLCRRESHQMAVNAALPLQRQRHHRTLRGAELSRLVG</sequence>
<organism evidence="3 4">
    <name type="scientific">Polarella glacialis</name>
    <name type="common">Dinoflagellate</name>
    <dbReference type="NCBI Taxonomy" id="89957"/>
    <lineage>
        <taxon>Eukaryota</taxon>
        <taxon>Sar</taxon>
        <taxon>Alveolata</taxon>
        <taxon>Dinophyceae</taxon>
        <taxon>Suessiales</taxon>
        <taxon>Suessiaceae</taxon>
        <taxon>Polarella</taxon>
    </lineage>
</organism>
<dbReference type="Proteomes" id="UP000626109">
    <property type="component" value="Unassembled WGS sequence"/>
</dbReference>
<name>A0A813IWH2_POLGL</name>
<proteinExistence type="predicted"/>